<feature type="compositionally biased region" description="Polar residues" evidence="1">
    <location>
        <begin position="314"/>
        <end position="326"/>
    </location>
</feature>
<feature type="transmembrane region" description="Helical" evidence="2">
    <location>
        <begin position="25"/>
        <end position="43"/>
    </location>
</feature>
<feature type="transmembrane region" description="Helical" evidence="2">
    <location>
        <begin position="85"/>
        <end position="108"/>
    </location>
</feature>
<evidence type="ECO:0000313" key="4">
    <source>
        <dbReference type="EMBL" id="KAA6408516.1"/>
    </source>
</evidence>
<dbReference type="InterPro" id="IPR056120">
    <property type="entry name" value="DUF7703"/>
</dbReference>
<evidence type="ECO:0000256" key="2">
    <source>
        <dbReference type="SAM" id="Phobius"/>
    </source>
</evidence>
<dbReference type="Pfam" id="PF24802">
    <property type="entry name" value="DUF7703"/>
    <property type="match status" value="1"/>
</dbReference>
<evidence type="ECO:0000313" key="5">
    <source>
        <dbReference type="Proteomes" id="UP000324767"/>
    </source>
</evidence>
<organism evidence="4 5">
    <name type="scientific">Lasallia pustulata</name>
    <dbReference type="NCBI Taxonomy" id="136370"/>
    <lineage>
        <taxon>Eukaryota</taxon>
        <taxon>Fungi</taxon>
        <taxon>Dikarya</taxon>
        <taxon>Ascomycota</taxon>
        <taxon>Pezizomycotina</taxon>
        <taxon>Lecanoromycetes</taxon>
        <taxon>OSLEUM clade</taxon>
        <taxon>Umbilicariomycetidae</taxon>
        <taxon>Umbilicariales</taxon>
        <taxon>Umbilicariaceae</taxon>
        <taxon>Lasallia</taxon>
    </lineage>
</organism>
<keyword evidence="2" id="KW-0812">Transmembrane</keyword>
<dbReference type="AlphaFoldDB" id="A0A5M8PI33"/>
<name>A0A5M8PI33_9LECA</name>
<evidence type="ECO:0000256" key="1">
    <source>
        <dbReference type="SAM" id="MobiDB-lite"/>
    </source>
</evidence>
<feature type="transmembrane region" description="Helical" evidence="2">
    <location>
        <begin position="203"/>
        <end position="220"/>
    </location>
</feature>
<feature type="compositionally biased region" description="Low complexity" evidence="1">
    <location>
        <begin position="294"/>
        <end position="308"/>
    </location>
</feature>
<accession>A0A5M8PI33</accession>
<proteinExistence type="predicted"/>
<gene>
    <name evidence="4" type="ORF">FRX48_07598</name>
</gene>
<feature type="transmembrane region" description="Helical" evidence="2">
    <location>
        <begin position="120"/>
        <end position="144"/>
    </location>
</feature>
<feature type="transmembrane region" description="Helical" evidence="2">
    <location>
        <begin position="55"/>
        <end position="79"/>
    </location>
</feature>
<dbReference type="OrthoDB" id="405906at2759"/>
<dbReference type="PANTHER" id="PTHR37013">
    <property type="entry name" value="INTEGRAL MEMBRANE PROTEIN (AFU_ORTHOLOGUE AFUA_1G05950)-RELATED"/>
    <property type="match status" value="1"/>
</dbReference>
<keyword evidence="2" id="KW-0472">Membrane</keyword>
<reference evidence="4 5" key="1">
    <citation type="submission" date="2019-09" db="EMBL/GenBank/DDBJ databases">
        <title>The hologenome of the rock-dwelling lichen Lasallia pustulata.</title>
        <authorList>
            <person name="Greshake Tzovaras B."/>
            <person name="Segers F."/>
            <person name="Bicker A."/>
            <person name="Dal Grande F."/>
            <person name="Otte J."/>
            <person name="Hankeln T."/>
            <person name="Schmitt I."/>
            <person name="Ebersberger I."/>
        </authorList>
    </citation>
    <scope>NUCLEOTIDE SEQUENCE [LARGE SCALE GENOMIC DNA]</scope>
    <source>
        <strain evidence="4">A1-1</strain>
    </source>
</reference>
<feature type="transmembrane region" description="Helical" evidence="2">
    <location>
        <begin position="164"/>
        <end position="182"/>
    </location>
</feature>
<dbReference type="EMBL" id="VXIT01000013">
    <property type="protein sequence ID" value="KAA6408516.1"/>
    <property type="molecule type" value="Genomic_DNA"/>
</dbReference>
<keyword evidence="2" id="KW-1133">Transmembrane helix</keyword>
<feature type="region of interest" description="Disordered" evidence="1">
    <location>
        <begin position="390"/>
        <end position="454"/>
    </location>
</feature>
<dbReference type="Proteomes" id="UP000324767">
    <property type="component" value="Unassembled WGS sequence"/>
</dbReference>
<sequence length="496" mass="55024">MTDTAHIPNNGETGELINSSTGTNMAIAAFTAVAWYNVIELNVQVFMTFKRHRGLYFWSLLISSYGCVLHALGFILKFFQLTHHNWISVTIITIGWYSMVTGQAVVLYSRLHLVVQRRAILRAVLYMIIVDAFCFHIPTTVLTYGENTTSDARFVDAFNRMERIQMTAFCVQEFVISGIYVYSTIRLLRPVYHGRTRSVMLQLIWINMIIIGLDVLLLTMEYKGNYEIEATLKAMVYSIKLKLEFAVLNQLMTLANSSVNNATQLAINEDPPPFAEPKNRSKSLSYLSRYVHPRSSSRANSGRSGAHSPHNRSDSAASHNTRSSSFTANNATHLKWVPSLDRNCIVKTEHIEIIPDPHNVFTNPAACFRPEAARWPPHDGLGGIPTAPLSPALTGSTLARCDSGQGPRSRHPRPDPAFHQPPPPPLGVLRSNRPSVSDWALGPDVDCDSPTSSEVRLDPYARAGAGTAPGTPTVRTGRTVAEHTMGMDFMTSALRD</sequence>
<dbReference type="PANTHER" id="PTHR37013:SF3">
    <property type="entry name" value="INTEGRAL MEMBRANE PROTEIN (AFU_ORTHOLOGUE AFUA_1G05950)"/>
    <property type="match status" value="1"/>
</dbReference>
<protein>
    <submittedName>
        <fullName evidence="4">Integral membrane</fullName>
    </submittedName>
</protein>
<feature type="domain" description="DUF7703" evidence="3">
    <location>
        <begin position="17"/>
        <end position="261"/>
    </location>
</feature>
<evidence type="ECO:0000259" key="3">
    <source>
        <dbReference type="Pfam" id="PF24802"/>
    </source>
</evidence>
<comment type="caution">
    <text evidence="4">The sequence shown here is derived from an EMBL/GenBank/DDBJ whole genome shotgun (WGS) entry which is preliminary data.</text>
</comment>
<feature type="region of interest" description="Disordered" evidence="1">
    <location>
        <begin position="293"/>
        <end position="326"/>
    </location>
</feature>